<dbReference type="SMART" id="SM00858">
    <property type="entry name" value="SAF"/>
    <property type="match status" value="1"/>
</dbReference>
<keyword evidence="2 4" id="KW-0732">Signal</keyword>
<comment type="caution">
    <text evidence="6">The sequence shown here is derived from an EMBL/GenBank/DDBJ whole genome shotgun (WGS) entry which is preliminary data.</text>
</comment>
<evidence type="ECO:0000259" key="5">
    <source>
        <dbReference type="SMART" id="SM00858"/>
    </source>
</evidence>
<gene>
    <name evidence="6" type="primary">flgA</name>
    <name evidence="6" type="ORF">GCM10011316_35200</name>
</gene>
<keyword evidence="7" id="KW-1185">Reference proteome</keyword>
<dbReference type="OrthoDB" id="8448733at2"/>
<organism evidence="6 7">
    <name type="scientific">Roseibium aquae</name>
    <dbReference type="NCBI Taxonomy" id="1323746"/>
    <lineage>
        <taxon>Bacteria</taxon>
        <taxon>Pseudomonadati</taxon>
        <taxon>Pseudomonadota</taxon>
        <taxon>Alphaproteobacteria</taxon>
        <taxon>Hyphomicrobiales</taxon>
        <taxon>Stappiaceae</taxon>
        <taxon>Roseibium</taxon>
    </lineage>
</organism>
<keyword evidence="4" id="KW-1005">Bacterial flagellum biogenesis</keyword>
<dbReference type="PANTHER" id="PTHR36307:SF1">
    <property type="entry name" value="FLAGELLA BASAL BODY P-RING FORMATION PROTEIN FLGA"/>
    <property type="match status" value="1"/>
</dbReference>
<comment type="function">
    <text evidence="4">Involved in the assembly process of the P-ring formation. It may associate with FlgF on the rod constituting a structure essential for the P-ring assembly or may act as a modulator protein for the P-ring assembly.</text>
</comment>
<evidence type="ECO:0000256" key="1">
    <source>
        <dbReference type="ARBA" id="ARBA00004418"/>
    </source>
</evidence>
<reference evidence="6" key="2">
    <citation type="submission" date="2020-09" db="EMBL/GenBank/DDBJ databases">
        <authorList>
            <person name="Sun Q."/>
            <person name="Zhou Y."/>
        </authorList>
    </citation>
    <scope>NUCLEOTIDE SEQUENCE</scope>
    <source>
        <strain evidence="6">CGMCC 1.12426</strain>
    </source>
</reference>
<keyword evidence="6" id="KW-0282">Flagellum</keyword>
<sequence>MSIRQRLSGSLFGLGILLTGAVAQASSVQLPVPRTTIHPGDEITHQHLIERRFPSRTAQEFTVVPHRNDVVGKTARRTLPPGRPIPVNAVHDEVLVKRGEPARLVFQEQGLMIIMQVEALQSGSAGKTVRVRNVDSGLVVTGVVQNDGTIRAEN</sequence>
<keyword evidence="6" id="KW-0969">Cilium</keyword>
<evidence type="ECO:0000256" key="3">
    <source>
        <dbReference type="ARBA" id="ARBA00022764"/>
    </source>
</evidence>
<feature type="signal peptide" evidence="4">
    <location>
        <begin position="1"/>
        <end position="25"/>
    </location>
</feature>
<dbReference type="CDD" id="cd11614">
    <property type="entry name" value="SAF_CpaB_FlgA_like"/>
    <property type="match status" value="1"/>
</dbReference>
<dbReference type="Pfam" id="PF13144">
    <property type="entry name" value="ChapFlgA"/>
    <property type="match status" value="1"/>
</dbReference>
<dbReference type="RefSeq" id="WP_150497462.1">
    <property type="nucleotide sequence ID" value="NZ_BMFA01000013.1"/>
</dbReference>
<dbReference type="NCBIfam" id="TIGR03170">
    <property type="entry name" value="flgA_cterm"/>
    <property type="match status" value="1"/>
</dbReference>
<keyword evidence="6" id="KW-0966">Cell projection</keyword>
<feature type="domain" description="SAF" evidence="5">
    <location>
        <begin position="28"/>
        <end position="91"/>
    </location>
</feature>
<name>A0A916X3N6_9HYPH</name>
<evidence type="ECO:0000313" key="7">
    <source>
        <dbReference type="Proteomes" id="UP000605148"/>
    </source>
</evidence>
<dbReference type="PANTHER" id="PTHR36307">
    <property type="entry name" value="FLAGELLA BASAL BODY P-RING FORMATION PROTEIN FLGA"/>
    <property type="match status" value="1"/>
</dbReference>
<dbReference type="GO" id="GO:0044780">
    <property type="term" value="P:bacterial-type flagellum assembly"/>
    <property type="evidence" value="ECO:0007669"/>
    <property type="project" value="InterPro"/>
</dbReference>
<accession>A0A916X3N6</accession>
<proteinExistence type="inferred from homology"/>
<comment type="subcellular location">
    <subcellularLocation>
        <location evidence="1 4">Periplasm</location>
    </subcellularLocation>
</comment>
<dbReference type="InterPro" id="IPR039246">
    <property type="entry name" value="Flagellar_FlgA"/>
</dbReference>
<dbReference type="InterPro" id="IPR017585">
    <property type="entry name" value="SAF_FlgA"/>
</dbReference>
<dbReference type="Gene3D" id="2.30.30.760">
    <property type="match status" value="1"/>
</dbReference>
<keyword evidence="3 4" id="KW-0574">Periplasm</keyword>
<evidence type="ECO:0000256" key="2">
    <source>
        <dbReference type="ARBA" id="ARBA00022729"/>
    </source>
</evidence>
<dbReference type="AlphaFoldDB" id="A0A916X3N6"/>
<dbReference type="GO" id="GO:0042597">
    <property type="term" value="C:periplasmic space"/>
    <property type="evidence" value="ECO:0007669"/>
    <property type="project" value="UniProtKB-SubCell"/>
</dbReference>
<dbReference type="EMBL" id="BMFA01000013">
    <property type="protein sequence ID" value="GGB60124.1"/>
    <property type="molecule type" value="Genomic_DNA"/>
</dbReference>
<dbReference type="Proteomes" id="UP000605148">
    <property type="component" value="Unassembled WGS sequence"/>
</dbReference>
<feature type="chain" id="PRO_5038158509" description="Flagella basal body P-ring formation protein FlgA" evidence="4">
    <location>
        <begin position="26"/>
        <end position="154"/>
    </location>
</feature>
<protein>
    <recommendedName>
        <fullName evidence="4">Flagella basal body P-ring formation protein FlgA</fullName>
    </recommendedName>
</protein>
<evidence type="ECO:0000313" key="6">
    <source>
        <dbReference type="EMBL" id="GGB60124.1"/>
    </source>
</evidence>
<evidence type="ECO:0000256" key="4">
    <source>
        <dbReference type="RuleBase" id="RU362063"/>
    </source>
</evidence>
<dbReference type="InterPro" id="IPR013974">
    <property type="entry name" value="SAF"/>
</dbReference>
<reference evidence="6" key="1">
    <citation type="journal article" date="2014" name="Int. J. Syst. Evol. Microbiol.">
        <title>Complete genome sequence of Corynebacterium casei LMG S-19264T (=DSM 44701T), isolated from a smear-ripened cheese.</title>
        <authorList>
            <consortium name="US DOE Joint Genome Institute (JGI-PGF)"/>
            <person name="Walter F."/>
            <person name="Albersmeier A."/>
            <person name="Kalinowski J."/>
            <person name="Ruckert C."/>
        </authorList>
    </citation>
    <scope>NUCLEOTIDE SEQUENCE</scope>
    <source>
        <strain evidence="6">CGMCC 1.12426</strain>
    </source>
</reference>
<comment type="similarity">
    <text evidence="4">Belongs to the FlgA family.</text>
</comment>